<accession>A0A101QYT6</accession>
<dbReference type="EMBL" id="LMWS01000015">
    <property type="protein sequence ID" value="KUN38617.1"/>
    <property type="molecule type" value="Genomic_DNA"/>
</dbReference>
<keyword evidence="2" id="KW-1185">Reference proteome</keyword>
<sequence>MRWPRSSRSTPVTIMLGFQSAPGALIAANDTTVLALAGLPVTHARTVLADAGLLTDDRLPAVILWARRRLRDLPAAIRTEMDTWVHITLNGQDTPPRRRPRTAITARAYVAWALPALTHWVAAGRQSLREITPDDVRAALPENPTARSLMGRALRSIFSLLKAQKLTFTDPTRGISTGGVPGKIPLPVPTDDIRQALTSPQPARALLTALIAFHGLTSRHLQHLHLTHLDHAHLTVNDRSIPLAAPVMQRMTAYLEYRSQRWPATTNPHLFIHLRTAASDQPVGPLWINRTLGPALTPRRLREDRYLDEARATAGDAKALALLFGLGTKAAQRYTRTFHPPSL</sequence>
<reference evidence="1 2" key="1">
    <citation type="submission" date="2015-10" db="EMBL/GenBank/DDBJ databases">
        <title>Draft genome sequence of Streptomyces longwoodensis DSM 41677, type strain for the species Streptomyces longwoodensis.</title>
        <authorList>
            <person name="Ruckert C."/>
            <person name="Winkler A."/>
            <person name="Kalinowski J."/>
            <person name="Kampfer P."/>
            <person name="Glaeser S."/>
        </authorList>
    </citation>
    <scope>NUCLEOTIDE SEQUENCE [LARGE SCALE GENOMIC DNA]</scope>
    <source>
        <strain evidence="1 2">DSM 41677</strain>
    </source>
</reference>
<evidence type="ECO:0008006" key="3">
    <source>
        <dbReference type="Google" id="ProtNLM"/>
    </source>
</evidence>
<organism evidence="1 2">
    <name type="scientific">Streptomyces longwoodensis</name>
    <dbReference type="NCBI Taxonomy" id="68231"/>
    <lineage>
        <taxon>Bacteria</taxon>
        <taxon>Bacillati</taxon>
        <taxon>Actinomycetota</taxon>
        <taxon>Actinomycetes</taxon>
        <taxon>Kitasatosporales</taxon>
        <taxon>Streptomycetaceae</taxon>
        <taxon>Streptomyces</taxon>
    </lineage>
</organism>
<dbReference type="InterPro" id="IPR011010">
    <property type="entry name" value="DNA_brk_join_enz"/>
</dbReference>
<protein>
    <recommendedName>
        <fullName evidence="3">Integrase</fullName>
    </recommendedName>
</protein>
<comment type="caution">
    <text evidence="1">The sequence shown here is derived from an EMBL/GenBank/DDBJ whole genome shotgun (WGS) entry which is preliminary data.</text>
</comment>
<dbReference type="STRING" id="68231.AQJ30_13835"/>
<evidence type="ECO:0000313" key="2">
    <source>
        <dbReference type="Proteomes" id="UP000053271"/>
    </source>
</evidence>
<name>A0A101QYT6_9ACTN</name>
<gene>
    <name evidence="1" type="ORF">AQJ30_13835</name>
</gene>
<dbReference type="SUPFAM" id="SSF56349">
    <property type="entry name" value="DNA breaking-rejoining enzymes"/>
    <property type="match status" value="1"/>
</dbReference>
<dbReference type="GO" id="GO:0003677">
    <property type="term" value="F:DNA binding"/>
    <property type="evidence" value="ECO:0007669"/>
    <property type="project" value="InterPro"/>
</dbReference>
<proteinExistence type="predicted"/>
<dbReference type="Proteomes" id="UP000053271">
    <property type="component" value="Unassembled WGS sequence"/>
</dbReference>
<dbReference type="AlphaFoldDB" id="A0A101QYT6"/>
<evidence type="ECO:0000313" key="1">
    <source>
        <dbReference type="EMBL" id="KUN38617.1"/>
    </source>
</evidence>